<dbReference type="GO" id="GO:0042273">
    <property type="term" value="P:ribosomal large subunit biogenesis"/>
    <property type="evidence" value="ECO:0007669"/>
    <property type="project" value="TreeGrafter"/>
</dbReference>
<accession>A0A2B4S995</accession>
<dbReference type="Proteomes" id="UP000225706">
    <property type="component" value="Unassembled WGS sequence"/>
</dbReference>
<dbReference type="InterPro" id="IPR000225">
    <property type="entry name" value="Armadillo"/>
</dbReference>
<keyword evidence="4" id="KW-1185">Reference proteome</keyword>
<sequence>MGKTRAKKRSSYRYRATGLPSVKEVESEAQENAGVGVKTLPLVEKLTSAVATERECACASLANLVFDHAAIPALLQQDIVRRLGPLLIDDNRGIQEGAAGTLRNLSISGGPEVCIKMVEQDVMTPLTTFVQQSLDSLGAIDETLGSEFKRQSTSLAIQAVSLLWNLCESSDVAVDILNKCSLLPYLIASLKTEIYPTSVAIPAAQCLHTVTEDNSVAAHCLCGSSDLMKTLEKSLMADGSSSDMLLLKVLTAGVLYNIRYSIPPDSFNELLQALVKVLAQVLDVNCFDVINKLLPEPTKIEDVQMLLNAQQLALEILSNMCCPEDSNDDEWEDVDDCVSLDSADEEEEEGLQETAQYDVDMNPESLSTEMINAIVTREVPKRVLSKCSFGEATVYEALSAHADGEKLLHILSTVQARALICLNNIVSALDTDLLGGDEALGQLWNSLFSLTFAADTKVFVSHEEDFLEAATGVLRSIMDKMSSVQEPQCITAEHVTTLCRITADTSCEAAKVKLLSILGFIGKMAAKRDNTLEVLKSLGIVFRDIIVGDHSLWLISEALDAVFDTFADGPLVNTAADSVGLMANLVQLVPVLKSRIKTERRTLGDHFPVIDAARVNLTRFIKYKLKGH</sequence>
<dbReference type="AlphaFoldDB" id="A0A2B4S995"/>
<dbReference type="SMART" id="SM00185">
    <property type="entry name" value="ARM"/>
    <property type="match status" value="2"/>
</dbReference>
<dbReference type="GO" id="GO:0006606">
    <property type="term" value="P:protein import into nucleus"/>
    <property type="evidence" value="ECO:0007669"/>
    <property type="project" value="TreeGrafter"/>
</dbReference>
<dbReference type="Gene3D" id="1.25.10.10">
    <property type="entry name" value="Leucine-rich Repeat Variant"/>
    <property type="match status" value="1"/>
</dbReference>
<proteinExistence type="inferred from homology"/>
<evidence type="ECO:0000259" key="2">
    <source>
        <dbReference type="Pfam" id="PF25567"/>
    </source>
</evidence>
<dbReference type="InterPro" id="IPR011989">
    <property type="entry name" value="ARM-like"/>
</dbReference>
<gene>
    <name evidence="3" type="primary">Heatr3</name>
    <name evidence="3" type="ORF">AWC38_SpisGene10184</name>
</gene>
<evidence type="ECO:0000313" key="4">
    <source>
        <dbReference type="Proteomes" id="UP000225706"/>
    </source>
</evidence>
<reference evidence="4" key="1">
    <citation type="journal article" date="2017" name="bioRxiv">
        <title>Comparative analysis of the genomes of Stylophora pistillata and Acropora digitifera provides evidence for extensive differences between species of corals.</title>
        <authorList>
            <person name="Voolstra C.R."/>
            <person name="Li Y."/>
            <person name="Liew Y.J."/>
            <person name="Baumgarten S."/>
            <person name="Zoccola D."/>
            <person name="Flot J.-F."/>
            <person name="Tambutte S."/>
            <person name="Allemand D."/>
            <person name="Aranda M."/>
        </authorList>
    </citation>
    <scope>NUCLEOTIDE SEQUENCE [LARGE SCALE GENOMIC DNA]</scope>
</reference>
<comment type="similarity">
    <text evidence="1">Belongs to the nuclear import and ribosome assembly adapter family.</text>
</comment>
<dbReference type="PANTHER" id="PTHR13347">
    <property type="entry name" value="HEAT REPEAT-CONTAINING PROTEIN 3"/>
    <property type="match status" value="1"/>
</dbReference>
<dbReference type="SUPFAM" id="SSF48371">
    <property type="entry name" value="ARM repeat"/>
    <property type="match status" value="1"/>
</dbReference>
<dbReference type="InterPro" id="IPR057990">
    <property type="entry name" value="TPR_SYO1"/>
</dbReference>
<evidence type="ECO:0000256" key="1">
    <source>
        <dbReference type="ARBA" id="ARBA00049983"/>
    </source>
</evidence>
<dbReference type="Pfam" id="PF00514">
    <property type="entry name" value="Arm"/>
    <property type="match status" value="1"/>
</dbReference>
<dbReference type="GO" id="GO:0051082">
    <property type="term" value="F:unfolded protein binding"/>
    <property type="evidence" value="ECO:0007669"/>
    <property type="project" value="TreeGrafter"/>
</dbReference>
<dbReference type="CDD" id="cd13394">
    <property type="entry name" value="Syo1_like"/>
    <property type="match status" value="1"/>
</dbReference>
<dbReference type="PANTHER" id="PTHR13347:SF1">
    <property type="entry name" value="HEAT REPEAT-CONTAINING PROTEIN 3"/>
    <property type="match status" value="1"/>
</dbReference>
<evidence type="ECO:0000313" key="3">
    <source>
        <dbReference type="EMBL" id="PFX25167.1"/>
    </source>
</evidence>
<organism evidence="3 4">
    <name type="scientific">Stylophora pistillata</name>
    <name type="common">Smooth cauliflower coral</name>
    <dbReference type="NCBI Taxonomy" id="50429"/>
    <lineage>
        <taxon>Eukaryota</taxon>
        <taxon>Metazoa</taxon>
        <taxon>Cnidaria</taxon>
        <taxon>Anthozoa</taxon>
        <taxon>Hexacorallia</taxon>
        <taxon>Scleractinia</taxon>
        <taxon>Astrocoeniina</taxon>
        <taxon>Pocilloporidae</taxon>
        <taxon>Stylophora</taxon>
    </lineage>
</organism>
<dbReference type="InterPro" id="IPR052616">
    <property type="entry name" value="SYO1-like"/>
</dbReference>
<dbReference type="STRING" id="50429.A0A2B4S995"/>
<dbReference type="OrthoDB" id="288703at2759"/>
<dbReference type="Pfam" id="PF25567">
    <property type="entry name" value="TPR_SYO1"/>
    <property type="match status" value="1"/>
</dbReference>
<dbReference type="InterPro" id="IPR016024">
    <property type="entry name" value="ARM-type_fold"/>
</dbReference>
<protein>
    <submittedName>
        <fullName evidence="3">HEAT repeat-containing protein 3</fullName>
    </submittedName>
</protein>
<name>A0A2B4S995_STYPI</name>
<comment type="caution">
    <text evidence="3">The sequence shown here is derived from an EMBL/GenBank/DDBJ whole genome shotgun (WGS) entry which is preliminary data.</text>
</comment>
<dbReference type="EMBL" id="LSMT01000157">
    <property type="protein sequence ID" value="PFX25167.1"/>
    <property type="molecule type" value="Genomic_DNA"/>
</dbReference>
<feature type="domain" description="SYO1-like TPR repeats" evidence="2">
    <location>
        <begin position="369"/>
        <end position="626"/>
    </location>
</feature>